<reference evidence="3 4" key="1">
    <citation type="submission" date="2019-08" db="EMBL/GenBank/DDBJ databases">
        <authorList>
            <person name="Chang H.C."/>
            <person name="Mun S.Y."/>
        </authorList>
    </citation>
    <scope>NUCLEOTIDE SEQUENCE [LARGE SCALE GENOMIC DNA]</scope>
    <source>
        <strain evidence="3 4">SK</strain>
    </source>
</reference>
<dbReference type="AlphaFoldDB" id="A0A7H1ML68"/>
<dbReference type="GO" id="GO:0016758">
    <property type="term" value="F:hexosyltransferase activity"/>
    <property type="evidence" value="ECO:0007669"/>
    <property type="project" value="TreeGrafter"/>
</dbReference>
<proteinExistence type="predicted"/>
<keyword evidence="4" id="KW-1185">Reference proteome</keyword>
<keyword evidence="3" id="KW-0808">Transferase</keyword>
<dbReference type="RefSeq" id="WP_104914523.1">
    <property type="nucleotide sequence ID" value="NZ_CP026847.1"/>
</dbReference>
<feature type="domain" description="Glycosyltransferase subfamily 4-like N-terminal" evidence="2">
    <location>
        <begin position="4"/>
        <end position="149"/>
    </location>
</feature>
<organism evidence="3 4">
    <name type="scientific">Weissella koreensis</name>
    <dbReference type="NCBI Taxonomy" id="165096"/>
    <lineage>
        <taxon>Bacteria</taxon>
        <taxon>Bacillati</taxon>
        <taxon>Bacillota</taxon>
        <taxon>Bacilli</taxon>
        <taxon>Lactobacillales</taxon>
        <taxon>Lactobacillaceae</taxon>
        <taxon>Weissella</taxon>
    </lineage>
</organism>
<gene>
    <name evidence="3" type="ORF">FY536_02460</name>
</gene>
<evidence type="ECO:0000313" key="3">
    <source>
        <dbReference type="EMBL" id="QNT64204.1"/>
    </source>
</evidence>
<dbReference type="PANTHER" id="PTHR45947">
    <property type="entry name" value="SULFOQUINOVOSYL TRANSFERASE SQD2"/>
    <property type="match status" value="1"/>
</dbReference>
<dbReference type="Proteomes" id="UP000516446">
    <property type="component" value="Chromosome"/>
</dbReference>
<dbReference type="PANTHER" id="PTHR45947:SF3">
    <property type="entry name" value="SULFOQUINOVOSYL TRANSFERASE SQD2"/>
    <property type="match status" value="1"/>
</dbReference>
<accession>A0A7H1ML68</accession>
<evidence type="ECO:0000313" key="4">
    <source>
        <dbReference type="Proteomes" id="UP000516446"/>
    </source>
</evidence>
<evidence type="ECO:0000259" key="1">
    <source>
        <dbReference type="Pfam" id="PF00534"/>
    </source>
</evidence>
<dbReference type="InterPro" id="IPR050194">
    <property type="entry name" value="Glycosyltransferase_grp1"/>
</dbReference>
<dbReference type="Pfam" id="PF00534">
    <property type="entry name" value="Glycos_transf_1"/>
    <property type="match status" value="1"/>
</dbReference>
<sequence length="386" mass="43482">MGNKVLMLAAKANMIQQFNHRNIKILQSMGYEVHVATNMIDFGSMSAEENERLKIWMDENNVIAHQVDFERRMGSLKGNLHSIKQLKQIFSNNEFSFIHVHSPLGGILGRIVAKQFHVPVIYTAHGFHFFKGGPKSSWMIFYPLEWIFSFITDTLITINDADYALAKHHMHANKLEKINGIGVDVKGAGVATDDEICTARKTIRDELDIPENAFLILSVGEVSDLKNHKLVLEAVKEMSPELQKNIYYIIAGTGNKGEELLDIANSFGFENNFKLLGYRTDVHVLNYACDLFVFPSLREGLGVAGLNAAIDRSYVIGTNKGGVSEYVKEGINGELIDPHDHIKLKEILEKCIETRPKVSVDDIKFLNKFDMSVVDEVMKNTYAAYK</sequence>
<dbReference type="InterPro" id="IPR001296">
    <property type="entry name" value="Glyco_trans_1"/>
</dbReference>
<dbReference type="SUPFAM" id="SSF53756">
    <property type="entry name" value="UDP-Glycosyltransferase/glycogen phosphorylase"/>
    <property type="match status" value="1"/>
</dbReference>
<protein>
    <submittedName>
        <fullName evidence="3">Glycosyltransferase family 4 protein</fullName>
    </submittedName>
</protein>
<dbReference type="Pfam" id="PF13477">
    <property type="entry name" value="Glyco_trans_4_2"/>
    <property type="match status" value="1"/>
</dbReference>
<dbReference type="InterPro" id="IPR028098">
    <property type="entry name" value="Glyco_trans_4-like_N"/>
</dbReference>
<dbReference type="Gene3D" id="3.40.50.2000">
    <property type="entry name" value="Glycogen Phosphorylase B"/>
    <property type="match status" value="2"/>
</dbReference>
<feature type="domain" description="Glycosyl transferase family 1" evidence="1">
    <location>
        <begin position="200"/>
        <end position="356"/>
    </location>
</feature>
<name>A0A7H1ML68_9LACO</name>
<dbReference type="EMBL" id="CP043431">
    <property type="protein sequence ID" value="QNT64204.1"/>
    <property type="molecule type" value="Genomic_DNA"/>
</dbReference>
<evidence type="ECO:0000259" key="2">
    <source>
        <dbReference type="Pfam" id="PF13477"/>
    </source>
</evidence>